<evidence type="ECO:0000256" key="11">
    <source>
        <dbReference type="ARBA" id="ARBA00023004"/>
    </source>
</evidence>
<dbReference type="GO" id="GO:0160182">
    <property type="term" value="F:nitrate reductase (quinone) activity"/>
    <property type="evidence" value="ECO:0007669"/>
    <property type="project" value="UniProtKB-EC"/>
</dbReference>
<accession>A0A072N3J3</accession>
<dbReference type="GO" id="GO:0046872">
    <property type="term" value="F:metal ion binding"/>
    <property type="evidence" value="ECO:0007669"/>
    <property type="project" value="UniProtKB-KW"/>
</dbReference>
<dbReference type="NCBIfam" id="TIGR00351">
    <property type="entry name" value="narI"/>
    <property type="match status" value="1"/>
</dbReference>
<protein>
    <recommendedName>
        <fullName evidence="2">nitrate reductase (quinone)</fullName>
        <ecNumber evidence="2">1.7.5.1</ecNumber>
    </recommendedName>
</protein>
<evidence type="ECO:0000256" key="17">
    <source>
        <dbReference type="SAM" id="Phobius"/>
    </source>
</evidence>
<feature type="transmembrane region" description="Helical" evidence="17">
    <location>
        <begin position="128"/>
        <end position="148"/>
    </location>
</feature>
<evidence type="ECO:0000256" key="13">
    <source>
        <dbReference type="ARBA" id="ARBA00023136"/>
    </source>
</evidence>
<feature type="transmembrane region" description="Helical" evidence="17">
    <location>
        <begin position="188"/>
        <end position="214"/>
    </location>
</feature>
<keyword evidence="13 17" id="KW-0472">Membrane</keyword>
<feature type="binding site" description="axial binding residue" evidence="16">
    <location>
        <position position="56"/>
    </location>
    <ligand>
        <name>heme b</name>
        <dbReference type="ChEBI" id="CHEBI:60344"/>
        <label>1</label>
    </ligand>
    <ligandPart>
        <name>Fe</name>
        <dbReference type="ChEBI" id="CHEBI:18248"/>
    </ligandPart>
</feature>
<evidence type="ECO:0000259" key="18">
    <source>
        <dbReference type="Pfam" id="PF02665"/>
    </source>
</evidence>
<evidence type="ECO:0000256" key="10">
    <source>
        <dbReference type="ARBA" id="ARBA00023002"/>
    </source>
</evidence>
<evidence type="ECO:0000256" key="4">
    <source>
        <dbReference type="ARBA" id="ARBA00022475"/>
    </source>
</evidence>
<dbReference type="STRING" id="1137280.D777_01513"/>
<dbReference type="AlphaFoldDB" id="A0A072N3J3"/>
<dbReference type="SUPFAM" id="SSF103501">
    <property type="entry name" value="Respiratory nitrate reductase 1 gamma chain"/>
    <property type="match status" value="1"/>
</dbReference>
<keyword evidence="12" id="KW-0534">Nitrate assimilation</keyword>
<feature type="transmembrane region" description="Helical" evidence="17">
    <location>
        <begin position="6"/>
        <end position="28"/>
    </location>
</feature>
<evidence type="ECO:0000313" key="19">
    <source>
        <dbReference type="EMBL" id="KEF31827.1"/>
    </source>
</evidence>
<evidence type="ECO:0000256" key="7">
    <source>
        <dbReference type="ARBA" id="ARBA00022723"/>
    </source>
</evidence>
<dbReference type="InterPro" id="IPR003816">
    <property type="entry name" value="Nitrate_red_gam"/>
</dbReference>
<dbReference type="InterPro" id="IPR051936">
    <property type="entry name" value="Heme-iron_electron_transfer"/>
</dbReference>
<proteinExistence type="predicted"/>
<dbReference type="Proteomes" id="UP000035057">
    <property type="component" value="Unassembled WGS sequence"/>
</dbReference>
<evidence type="ECO:0000256" key="9">
    <source>
        <dbReference type="ARBA" id="ARBA00022989"/>
    </source>
</evidence>
<dbReference type="GO" id="GO:0009055">
    <property type="term" value="F:electron transfer activity"/>
    <property type="evidence" value="ECO:0007669"/>
    <property type="project" value="TreeGrafter"/>
</dbReference>
<dbReference type="EC" id="1.7.5.1" evidence="2"/>
<evidence type="ECO:0000313" key="20">
    <source>
        <dbReference type="Proteomes" id="UP000035057"/>
    </source>
</evidence>
<dbReference type="RefSeq" id="WP_036129768.1">
    <property type="nucleotide sequence ID" value="NZ_ANIE01000004.1"/>
</dbReference>
<feature type="transmembrane region" description="Helical" evidence="17">
    <location>
        <begin position="88"/>
        <end position="108"/>
    </location>
</feature>
<dbReference type="GO" id="GO:0020037">
    <property type="term" value="F:heme binding"/>
    <property type="evidence" value="ECO:0007669"/>
    <property type="project" value="TreeGrafter"/>
</dbReference>
<keyword evidence="4" id="KW-1003">Cell membrane</keyword>
<keyword evidence="20" id="KW-1185">Reference proteome</keyword>
<sequence>MSYINTLLFGIYPYIALIVLFVGTWARYDHGQFTWKAQSSQMLRKKNMVMASVLFHVGVLVIFFGHFVGLLTPHWAYEWLITPGQKQVMAIAVGGVAGIMALIGGAMLAWRRMTDPRVQASSTTADNLIILILVVQVVLGLLTILPTLGHLDGSTMLKFSGWAQGILTFQGGSADYLAGVHWIYKTHIFLGLTIFVLFPFTRLVHILSVPAEYLTRRYQVVRKRA</sequence>
<dbReference type="InterPro" id="IPR036197">
    <property type="entry name" value="NarG-like_sf"/>
</dbReference>
<evidence type="ECO:0000256" key="2">
    <source>
        <dbReference type="ARBA" id="ARBA00012500"/>
    </source>
</evidence>
<organism evidence="19 20">
    <name type="scientific">Marinobacter nitratireducens</name>
    <dbReference type="NCBI Taxonomy" id="1137280"/>
    <lineage>
        <taxon>Bacteria</taxon>
        <taxon>Pseudomonadati</taxon>
        <taxon>Pseudomonadota</taxon>
        <taxon>Gammaproteobacteria</taxon>
        <taxon>Pseudomonadales</taxon>
        <taxon>Marinobacteraceae</taxon>
        <taxon>Marinobacter</taxon>
    </lineage>
</organism>
<dbReference type="OrthoDB" id="9788113at2"/>
<dbReference type="EMBL" id="ANIE01000004">
    <property type="protein sequence ID" value="KEF31827.1"/>
    <property type="molecule type" value="Genomic_DNA"/>
</dbReference>
<keyword evidence="9 17" id="KW-1133">Transmembrane helix</keyword>
<evidence type="ECO:0000256" key="3">
    <source>
        <dbReference type="ARBA" id="ARBA00022448"/>
    </source>
</evidence>
<evidence type="ECO:0000256" key="5">
    <source>
        <dbReference type="ARBA" id="ARBA00022617"/>
    </source>
</evidence>
<feature type="binding site" description="axial binding residue" evidence="16">
    <location>
        <position position="187"/>
    </location>
    <ligand>
        <name>heme b</name>
        <dbReference type="ChEBI" id="CHEBI:60344"/>
        <label>2</label>
    </ligand>
    <ligandPart>
        <name>Fe</name>
        <dbReference type="ChEBI" id="CHEBI:18248"/>
    </ligandPart>
</feature>
<keyword evidence="10" id="KW-0560">Oxidoreductase</keyword>
<keyword evidence="6 17" id="KW-0812">Transmembrane</keyword>
<keyword evidence="3" id="KW-0813">Transport</keyword>
<keyword evidence="11 16" id="KW-0408">Iron</keyword>
<keyword evidence="8" id="KW-0249">Electron transport</keyword>
<evidence type="ECO:0000256" key="1">
    <source>
        <dbReference type="ARBA" id="ARBA00004651"/>
    </source>
</evidence>
<reference evidence="19 20" key="1">
    <citation type="submission" date="2012-12" db="EMBL/GenBank/DDBJ databases">
        <title>Genome assembly of Marinobacter sp. AK21.</title>
        <authorList>
            <person name="Khatri I."/>
            <person name="Kumar R."/>
            <person name="Vaidya B."/>
            <person name="Subramanian S."/>
            <person name="Pinnaka A."/>
        </authorList>
    </citation>
    <scope>NUCLEOTIDE SEQUENCE [LARGE SCALE GENOMIC DNA]</scope>
    <source>
        <strain evidence="19 20">AK21</strain>
    </source>
</reference>
<gene>
    <name evidence="19" type="ORF">D777_01513</name>
</gene>
<dbReference type="GO" id="GO:0042128">
    <property type="term" value="P:nitrate assimilation"/>
    <property type="evidence" value="ECO:0007669"/>
    <property type="project" value="UniProtKB-KW"/>
</dbReference>
<evidence type="ECO:0000256" key="16">
    <source>
        <dbReference type="PIRSR" id="PIRSR603816-1"/>
    </source>
</evidence>
<dbReference type="InterPro" id="IPR023234">
    <property type="entry name" value="NarG-like_domain"/>
</dbReference>
<evidence type="ECO:0000256" key="8">
    <source>
        <dbReference type="ARBA" id="ARBA00022982"/>
    </source>
</evidence>
<keyword evidence="5 16" id="KW-0349">Heme</keyword>
<dbReference type="GO" id="GO:0009325">
    <property type="term" value="C:nitrate reductase complex"/>
    <property type="evidence" value="ECO:0007669"/>
    <property type="project" value="InterPro"/>
</dbReference>
<dbReference type="Pfam" id="PF02665">
    <property type="entry name" value="Nitrate_red_gam"/>
    <property type="match status" value="1"/>
</dbReference>
<evidence type="ECO:0000256" key="6">
    <source>
        <dbReference type="ARBA" id="ARBA00022692"/>
    </source>
</evidence>
<comment type="catalytic activity">
    <reaction evidence="14">
        <text>nitrate + a quinol = a quinone + nitrite + H2O</text>
        <dbReference type="Rhea" id="RHEA:56144"/>
        <dbReference type="ChEBI" id="CHEBI:15377"/>
        <dbReference type="ChEBI" id="CHEBI:16301"/>
        <dbReference type="ChEBI" id="CHEBI:17632"/>
        <dbReference type="ChEBI" id="CHEBI:24646"/>
        <dbReference type="ChEBI" id="CHEBI:132124"/>
        <dbReference type="EC" id="1.7.5.1"/>
    </reaction>
</comment>
<name>A0A072N3J3_9GAMM</name>
<comment type="subcellular location">
    <subcellularLocation>
        <location evidence="1">Cell membrane</location>
        <topology evidence="1">Multi-pass membrane protein</topology>
    </subcellularLocation>
</comment>
<dbReference type="FunFam" id="1.20.950.20:FF:000001">
    <property type="entry name" value="Respiratory nitrate reductase subunit gamma"/>
    <property type="match status" value="1"/>
</dbReference>
<feature type="binding site" description="axial binding residue" evidence="16">
    <location>
        <position position="205"/>
    </location>
    <ligand>
        <name>heme b</name>
        <dbReference type="ChEBI" id="CHEBI:60344"/>
        <label>1</label>
    </ligand>
    <ligandPart>
        <name>Fe</name>
        <dbReference type="ChEBI" id="CHEBI:18248"/>
    </ligandPart>
</feature>
<dbReference type="PANTHER" id="PTHR30598">
    <property type="entry name" value="NITRATE REDUCTASE PRIVATE CHAPERONE, REDOX ENZYME MATURATION PROTEIN REMP FAMILY"/>
    <property type="match status" value="1"/>
</dbReference>
<feature type="binding site" description="axial binding residue" evidence="16">
    <location>
        <position position="66"/>
    </location>
    <ligand>
        <name>heme b</name>
        <dbReference type="ChEBI" id="CHEBI:60344"/>
        <label>2</label>
    </ligand>
    <ligandPart>
        <name>Fe</name>
        <dbReference type="ChEBI" id="CHEBI:18248"/>
    </ligandPart>
</feature>
<evidence type="ECO:0000256" key="14">
    <source>
        <dbReference type="ARBA" id="ARBA00048294"/>
    </source>
</evidence>
<comment type="subunit">
    <text evidence="15">Dimer of heterotrimers each composed of an alpha, a beta and a gamma chain. Alpha and beta are catalytic chains; gamma chains are involved in binding the enzyme complex to the cytoplasmic membrane.</text>
</comment>
<dbReference type="GO" id="GO:0019645">
    <property type="term" value="P:anaerobic electron transport chain"/>
    <property type="evidence" value="ECO:0007669"/>
    <property type="project" value="UniProtKB-ARBA"/>
</dbReference>
<evidence type="ECO:0000256" key="12">
    <source>
        <dbReference type="ARBA" id="ARBA00023063"/>
    </source>
</evidence>
<keyword evidence="7" id="KW-0479">Metal-binding</keyword>
<dbReference type="Gene3D" id="1.20.950.20">
    <property type="entry name" value="Transmembrane di-heme cytochromes, Chain C"/>
    <property type="match status" value="1"/>
</dbReference>
<evidence type="ECO:0000256" key="15">
    <source>
        <dbReference type="ARBA" id="ARBA00063882"/>
    </source>
</evidence>
<comment type="caution">
    <text evidence="19">The sequence shown here is derived from an EMBL/GenBank/DDBJ whole genome shotgun (WGS) entry which is preliminary data.</text>
</comment>
<dbReference type="PANTHER" id="PTHR30598:SF3">
    <property type="entry name" value="RESPIRATORY NITRATE REDUCTASE 1 GAMMA CHAIN"/>
    <property type="match status" value="1"/>
</dbReference>
<feature type="domain" description="NarG-like" evidence="18">
    <location>
        <begin position="5"/>
        <end position="224"/>
    </location>
</feature>
<feature type="transmembrane region" description="Helical" evidence="17">
    <location>
        <begin position="49"/>
        <end position="68"/>
    </location>
</feature>
<dbReference type="GO" id="GO:0005886">
    <property type="term" value="C:plasma membrane"/>
    <property type="evidence" value="ECO:0007669"/>
    <property type="project" value="UniProtKB-SubCell"/>
</dbReference>
<dbReference type="PATRIC" id="fig|1137280.3.peg.1326"/>